<dbReference type="RefSeq" id="WP_020997467.1">
    <property type="nucleotide sequence ID" value="NZ_BCZD01000008.1"/>
</dbReference>
<keyword evidence="2" id="KW-0560">Oxidoreductase</keyword>
<evidence type="ECO:0000259" key="5">
    <source>
        <dbReference type="Pfam" id="PF25137"/>
    </source>
</evidence>
<keyword evidence="3" id="KW-0520">NAD</keyword>
<dbReference type="AlphaFoldDB" id="A0A086P8W4"/>
<sequence length="359" mass="38263">MNIPFVFEGQPYRVLFGHGTLGKLPEEAERLGCERLLIVSTPDQRTAAEEVAALLGDRCAATYHGARMHTPVEVTIDAMAIVAEHRIDGLVALGGGSAIGLSKAIALRTDLPQIAIPTTYAGSEMTRIIGQTEAGEKTTQVTAKVLPETVIYDVDLTLTLPPKLSVTSGINAMAHAVEALYATNGNPIVQLMAEEGIAALYRGLPTIAQWPDDKDARRDALYGAWLCAICLGQTSMALHHKLCHVLGGSFDLPHAETHTIILPHALAYNAPTARDAVDAIKRALGGDGIAGRIYDLAEGAGVPVALRDLGMEESDIDRAVALALANAYANPRPLEPHLLRRLIANAWAGVRPDHSTYTD</sequence>
<proteinExistence type="inferred from homology"/>
<evidence type="ECO:0000256" key="1">
    <source>
        <dbReference type="ARBA" id="ARBA00007358"/>
    </source>
</evidence>
<dbReference type="SUPFAM" id="SSF56796">
    <property type="entry name" value="Dehydroquinate synthase-like"/>
    <property type="match status" value="1"/>
</dbReference>
<evidence type="ECO:0000256" key="3">
    <source>
        <dbReference type="ARBA" id="ARBA00023027"/>
    </source>
</evidence>
<feature type="domain" description="Alcohol dehydrogenase iron-type/glycerol dehydrogenase GldA" evidence="4">
    <location>
        <begin position="11"/>
        <end position="153"/>
    </location>
</feature>
<dbReference type="GO" id="GO:0018506">
    <property type="term" value="F:maleylacetate reductase activity"/>
    <property type="evidence" value="ECO:0007669"/>
    <property type="project" value="InterPro"/>
</dbReference>
<dbReference type="Pfam" id="PF00465">
    <property type="entry name" value="Fe-ADH"/>
    <property type="match status" value="1"/>
</dbReference>
<dbReference type="InterPro" id="IPR001670">
    <property type="entry name" value="ADH_Fe/GldA"/>
</dbReference>
<dbReference type="PANTHER" id="PTHR11496:SF102">
    <property type="entry name" value="ALCOHOL DEHYDROGENASE 4"/>
    <property type="match status" value="1"/>
</dbReference>
<dbReference type="Gene3D" id="1.20.1090.10">
    <property type="entry name" value="Dehydroquinate synthase-like - alpha domain"/>
    <property type="match status" value="1"/>
</dbReference>
<dbReference type="Proteomes" id="UP000024284">
    <property type="component" value="Unassembled WGS sequence"/>
</dbReference>
<dbReference type="Pfam" id="PF25137">
    <property type="entry name" value="ADH_Fe_C"/>
    <property type="match status" value="1"/>
</dbReference>
<dbReference type="eggNOG" id="COG1454">
    <property type="taxonomic scope" value="Bacteria"/>
</dbReference>
<dbReference type="GO" id="GO:0004022">
    <property type="term" value="F:alcohol dehydrogenase (NAD+) activity"/>
    <property type="evidence" value="ECO:0007669"/>
    <property type="project" value="TreeGrafter"/>
</dbReference>
<feature type="domain" description="Fe-containing alcohol dehydrogenase-like C-terminal" evidence="5">
    <location>
        <begin position="166"/>
        <end position="343"/>
    </location>
</feature>
<dbReference type="InterPro" id="IPR039697">
    <property type="entry name" value="Alcohol_dehydrogenase_Fe"/>
</dbReference>
<reference evidence="6" key="1">
    <citation type="submission" date="2014-08" db="EMBL/GenBank/DDBJ databases">
        <title>Draft genome sequences of Sphingobium herbicidovorans.</title>
        <authorList>
            <person name="Gan H.M."/>
            <person name="Gan H.Y."/>
            <person name="Savka M.A."/>
        </authorList>
    </citation>
    <scope>NUCLEOTIDE SEQUENCE [LARGE SCALE GENOMIC DNA]</scope>
    <source>
        <strain evidence="6">NBRC 16415</strain>
    </source>
</reference>
<gene>
    <name evidence="6" type="primary">tfdF_1</name>
    <name evidence="6" type="ORF">BV98_002643</name>
</gene>
<dbReference type="PANTHER" id="PTHR11496">
    <property type="entry name" value="ALCOHOL DEHYDROGENASE"/>
    <property type="match status" value="1"/>
</dbReference>
<dbReference type="InterPro" id="IPR056798">
    <property type="entry name" value="ADH_Fe_C"/>
</dbReference>
<protein>
    <submittedName>
        <fullName evidence="6">TfdF</fullName>
    </submittedName>
</protein>
<comment type="caution">
    <text evidence="6">The sequence shown here is derived from an EMBL/GenBank/DDBJ whole genome shotgun (WGS) entry which is preliminary data.</text>
</comment>
<keyword evidence="7" id="KW-1185">Reference proteome</keyword>
<dbReference type="PATRIC" id="fig|1219045.3.peg.2677"/>
<dbReference type="EMBL" id="JFZA02000023">
    <property type="protein sequence ID" value="KFG89832.1"/>
    <property type="molecule type" value="Genomic_DNA"/>
</dbReference>
<dbReference type="STRING" id="76947.GCA_002080435_00141"/>
<dbReference type="OrthoDB" id="3812122at2"/>
<evidence type="ECO:0000259" key="4">
    <source>
        <dbReference type="Pfam" id="PF00465"/>
    </source>
</evidence>
<evidence type="ECO:0000313" key="6">
    <source>
        <dbReference type="EMBL" id="KFG89832.1"/>
    </source>
</evidence>
<comment type="similarity">
    <text evidence="1">Belongs to the iron-containing alcohol dehydrogenase family.</text>
</comment>
<dbReference type="Gene3D" id="3.40.50.1970">
    <property type="match status" value="1"/>
</dbReference>
<evidence type="ECO:0000313" key="7">
    <source>
        <dbReference type="Proteomes" id="UP000024284"/>
    </source>
</evidence>
<evidence type="ECO:0000256" key="2">
    <source>
        <dbReference type="ARBA" id="ARBA00023002"/>
    </source>
</evidence>
<organism evidence="6 7">
    <name type="scientific">Sphingobium herbicidovorans (strain ATCC 700291 / DSM 11019 / CCUG 56400 / KCTC 2939 / LMG 18315 / NBRC 16415 / MH)</name>
    <name type="common">Sphingomonas herbicidovorans</name>
    <dbReference type="NCBI Taxonomy" id="1219045"/>
    <lineage>
        <taxon>Bacteria</taxon>
        <taxon>Pseudomonadati</taxon>
        <taxon>Pseudomonadota</taxon>
        <taxon>Alphaproteobacteria</taxon>
        <taxon>Sphingomonadales</taxon>
        <taxon>Sphingomonadaceae</taxon>
        <taxon>Sphingobium</taxon>
    </lineage>
</organism>
<name>A0A086P8W4_SPHHM</name>
<accession>A0A086P8W4</accession>
<dbReference type="GO" id="GO:0046872">
    <property type="term" value="F:metal ion binding"/>
    <property type="evidence" value="ECO:0007669"/>
    <property type="project" value="InterPro"/>
</dbReference>
<dbReference type="InterPro" id="IPR034786">
    <property type="entry name" value="MAR"/>
</dbReference>
<dbReference type="CDD" id="cd08177">
    <property type="entry name" value="MAR"/>
    <property type="match status" value="1"/>
</dbReference>